<dbReference type="InterPro" id="IPR001841">
    <property type="entry name" value="Znf_RING"/>
</dbReference>
<organism evidence="7 8">
    <name type="scientific">Daphnia galeata</name>
    <dbReference type="NCBI Taxonomy" id="27404"/>
    <lineage>
        <taxon>Eukaryota</taxon>
        <taxon>Metazoa</taxon>
        <taxon>Ecdysozoa</taxon>
        <taxon>Arthropoda</taxon>
        <taxon>Crustacea</taxon>
        <taxon>Branchiopoda</taxon>
        <taxon>Diplostraca</taxon>
        <taxon>Cladocera</taxon>
        <taxon>Anomopoda</taxon>
        <taxon>Daphniidae</taxon>
        <taxon>Daphnia</taxon>
    </lineage>
</organism>
<keyword evidence="8" id="KW-1185">Reference proteome</keyword>
<keyword evidence="2 4" id="KW-0863">Zinc-finger</keyword>
<dbReference type="AlphaFoldDB" id="A0A8J2WHR7"/>
<protein>
    <recommendedName>
        <fullName evidence="6">RING-type domain-containing protein</fullName>
    </recommendedName>
</protein>
<dbReference type="PANTHER" id="PTHR12618">
    <property type="entry name" value="PHD AND RING FINGER DOMAIN-CONTAINING PROTEIN 1"/>
    <property type="match status" value="1"/>
</dbReference>
<dbReference type="InterPro" id="IPR017907">
    <property type="entry name" value="Znf_RING_CS"/>
</dbReference>
<accession>A0A8J2WHR7</accession>
<feature type="region of interest" description="Disordered" evidence="5">
    <location>
        <begin position="250"/>
        <end position="400"/>
    </location>
</feature>
<evidence type="ECO:0000313" key="7">
    <source>
        <dbReference type="EMBL" id="CAH0104812.1"/>
    </source>
</evidence>
<dbReference type="Gene3D" id="3.30.40.10">
    <property type="entry name" value="Zinc/RING finger domain, C3HC4 (zinc finger)"/>
    <property type="match status" value="1"/>
</dbReference>
<feature type="compositionally biased region" description="Acidic residues" evidence="5">
    <location>
        <begin position="382"/>
        <end position="394"/>
    </location>
</feature>
<reference evidence="7" key="1">
    <citation type="submission" date="2021-11" db="EMBL/GenBank/DDBJ databases">
        <authorList>
            <person name="Schell T."/>
        </authorList>
    </citation>
    <scope>NUCLEOTIDE SEQUENCE</scope>
    <source>
        <strain evidence="7">M5</strain>
    </source>
</reference>
<dbReference type="Pfam" id="PF13639">
    <property type="entry name" value="zf-RING_2"/>
    <property type="match status" value="1"/>
</dbReference>
<dbReference type="SMART" id="SM00184">
    <property type="entry name" value="RING"/>
    <property type="match status" value="1"/>
</dbReference>
<dbReference type="PROSITE" id="PS50089">
    <property type="entry name" value="ZF_RING_2"/>
    <property type="match status" value="1"/>
</dbReference>
<dbReference type="PANTHER" id="PTHR12618:SF20">
    <property type="entry name" value="PHD AND RING FINGER DOMAIN-CONTAINING PROTEIN 1"/>
    <property type="match status" value="1"/>
</dbReference>
<evidence type="ECO:0000259" key="6">
    <source>
        <dbReference type="PROSITE" id="PS50089"/>
    </source>
</evidence>
<dbReference type="PROSITE" id="PS00518">
    <property type="entry name" value="ZF_RING_1"/>
    <property type="match status" value="1"/>
</dbReference>
<dbReference type="SUPFAM" id="SSF57850">
    <property type="entry name" value="RING/U-box"/>
    <property type="match status" value="1"/>
</dbReference>
<dbReference type="GO" id="GO:0008270">
    <property type="term" value="F:zinc ion binding"/>
    <property type="evidence" value="ECO:0007669"/>
    <property type="project" value="UniProtKB-KW"/>
</dbReference>
<proteinExistence type="predicted"/>
<feature type="compositionally biased region" description="Acidic residues" evidence="5">
    <location>
        <begin position="354"/>
        <end position="369"/>
    </location>
</feature>
<name>A0A8J2WHR7_9CRUS</name>
<feature type="compositionally biased region" description="Polar residues" evidence="5">
    <location>
        <begin position="259"/>
        <end position="272"/>
    </location>
</feature>
<dbReference type="Proteomes" id="UP000789390">
    <property type="component" value="Unassembled WGS sequence"/>
</dbReference>
<evidence type="ECO:0000256" key="5">
    <source>
        <dbReference type="SAM" id="MobiDB-lite"/>
    </source>
</evidence>
<dbReference type="OrthoDB" id="1935339at2759"/>
<keyword evidence="3" id="KW-0862">Zinc</keyword>
<evidence type="ECO:0000256" key="2">
    <source>
        <dbReference type="ARBA" id="ARBA00022771"/>
    </source>
</evidence>
<sequence>MDIQVTHRDLPVNPVGLPSSSNDLVENNNLDSESGIKDWKFEFNYKSCPLKLSFVEDIDVESGNVDEVQSLHSDSSTGNSVACPICLLKFNGHAIGFPEVCGHPFCLDCILEWSKTVQTCPYDMCKFDNILVSLDLEGEVVRTVPVNDNQGKDEEEDPFPDVTGCQVCRNVDREETMLLCDRCSVQPEPGQFSLTGNRNALDNVDGIEDESNRNLISLNSNRVLGVILASQLTLSRLDETLSRLGQEHPVASANKHKPNQSQKPLKNSQTLPSDSTDQGSNSSTNQQSHSSFKVESSNSSINNNLGSTRSNGQPGGAIPSCNGNGLSGGDDGSGEDPNRDRKKKSNPEDKKDDVDEEDVDLYSDIESIEDENHPPEMLTIIETEEDRIPEEDDDEKRIGD</sequence>
<dbReference type="InterPro" id="IPR047157">
    <property type="entry name" value="PHRF1/Atg35"/>
</dbReference>
<evidence type="ECO:0000256" key="4">
    <source>
        <dbReference type="PROSITE-ProRule" id="PRU00175"/>
    </source>
</evidence>
<comment type="caution">
    <text evidence="7">The sequence shown here is derived from an EMBL/GenBank/DDBJ whole genome shotgun (WGS) entry which is preliminary data.</text>
</comment>
<evidence type="ECO:0000256" key="1">
    <source>
        <dbReference type="ARBA" id="ARBA00022723"/>
    </source>
</evidence>
<dbReference type="EMBL" id="CAKKLH010000157">
    <property type="protein sequence ID" value="CAH0104812.1"/>
    <property type="molecule type" value="Genomic_DNA"/>
</dbReference>
<evidence type="ECO:0000313" key="8">
    <source>
        <dbReference type="Proteomes" id="UP000789390"/>
    </source>
</evidence>
<keyword evidence="1" id="KW-0479">Metal-binding</keyword>
<dbReference type="InterPro" id="IPR013083">
    <property type="entry name" value="Znf_RING/FYVE/PHD"/>
</dbReference>
<feature type="domain" description="RING-type" evidence="6">
    <location>
        <begin position="83"/>
        <end position="123"/>
    </location>
</feature>
<gene>
    <name evidence="7" type="ORF">DGAL_LOCUS7741</name>
</gene>
<evidence type="ECO:0000256" key="3">
    <source>
        <dbReference type="ARBA" id="ARBA00022833"/>
    </source>
</evidence>
<feature type="compositionally biased region" description="Low complexity" evidence="5">
    <location>
        <begin position="273"/>
        <end position="304"/>
    </location>
</feature>